<dbReference type="HAMAP" id="MF_01629">
    <property type="entry name" value="PdxH"/>
    <property type="match status" value="1"/>
</dbReference>
<feature type="binding site" evidence="6 7">
    <location>
        <position position="172"/>
    </location>
    <ligand>
        <name>FMN</name>
        <dbReference type="ChEBI" id="CHEBI:58210"/>
    </ligand>
</feature>
<feature type="binding site" evidence="6 7">
    <location>
        <begin position="128"/>
        <end position="129"/>
    </location>
    <ligand>
        <name>FMN</name>
        <dbReference type="ChEBI" id="CHEBI:58210"/>
    </ligand>
</feature>
<feature type="binding site" evidence="6 7">
    <location>
        <position position="93"/>
    </location>
    <ligand>
        <name>FMN</name>
        <dbReference type="ChEBI" id="CHEBI:58210"/>
    </ligand>
</feature>
<comment type="catalytic activity">
    <reaction evidence="6">
        <text>pyridoxine 5'-phosphate + O2 = pyridoxal 5'-phosphate + H2O2</text>
        <dbReference type="Rhea" id="RHEA:15149"/>
        <dbReference type="ChEBI" id="CHEBI:15379"/>
        <dbReference type="ChEBI" id="CHEBI:16240"/>
        <dbReference type="ChEBI" id="CHEBI:58589"/>
        <dbReference type="ChEBI" id="CHEBI:597326"/>
        <dbReference type="EC" id="1.4.3.5"/>
    </reaction>
</comment>
<dbReference type="NCBIfam" id="NF004231">
    <property type="entry name" value="PRK05679.1"/>
    <property type="match status" value="1"/>
</dbReference>
<dbReference type="PANTHER" id="PTHR10851">
    <property type="entry name" value="PYRIDOXINE-5-PHOSPHATE OXIDASE"/>
    <property type="match status" value="1"/>
</dbReference>
<feature type="binding site" evidence="6 7">
    <location>
        <position position="70"/>
    </location>
    <ligand>
        <name>FMN</name>
        <dbReference type="ChEBI" id="CHEBI:58210"/>
    </ligand>
</feature>
<dbReference type="Gene3D" id="2.30.110.10">
    <property type="entry name" value="Electron Transport, Fmn-binding Protein, Chain A"/>
    <property type="match status" value="1"/>
</dbReference>
<evidence type="ECO:0000256" key="1">
    <source>
        <dbReference type="ARBA" id="ARBA00007301"/>
    </source>
</evidence>
<evidence type="ECO:0000256" key="5">
    <source>
        <dbReference type="ARBA" id="ARBA00023096"/>
    </source>
</evidence>
<dbReference type="RefSeq" id="WP_373280287.1">
    <property type="nucleotide sequence ID" value="NZ_QKZL01000016.1"/>
</dbReference>
<feature type="domain" description="Pyridoxamine 5'-phosphate oxidase N-terminal" evidence="8">
    <location>
        <begin position="26"/>
        <end position="147"/>
    </location>
</feature>
<dbReference type="Pfam" id="PF10590">
    <property type="entry name" value="PNP_phzG_C"/>
    <property type="match status" value="1"/>
</dbReference>
<proteinExistence type="inferred from homology"/>
<evidence type="ECO:0000259" key="8">
    <source>
        <dbReference type="Pfam" id="PF01243"/>
    </source>
</evidence>
<dbReference type="GO" id="GO:0010181">
    <property type="term" value="F:FMN binding"/>
    <property type="evidence" value="ECO:0007669"/>
    <property type="project" value="UniProtKB-UniRule"/>
</dbReference>
<name>A0A2W7NAA9_9RHOB</name>
<feature type="binding site" evidence="6">
    <location>
        <position position="119"/>
    </location>
    <ligand>
        <name>substrate</name>
    </ligand>
</feature>
<evidence type="ECO:0000256" key="7">
    <source>
        <dbReference type="PIRSR" id="PIRSR000190-2"/>
    </source>
</evidence>
<keyword evidence="5 6" id="KW-0664">Pyridoxine biosynthesis</keyword>
<comment type="catalytic activity">
    <reaction evidence="6">
        <text>pyridoxamine 5'-phosphate + O2 + H2O = pyridoxal 5'-phosphate + H2O2 + NH4(+)</text>
        <dbReference type="Rhea" id="RHEA:15817"/>
        <dbReference type="ChEBI" id="CHEBI:15377"/>
        <dbReference type="ChEBI" id="CHEBI:15379"/>
        <dbReference type="ChEBI" id="CHEBI:16240"/>
        <dbReference type="ChEBI" id="CHEBI:28938"/>
        <dbReference type="ChEBI" id="CHEBI:58451"/>
        <dbReference type="ChEBI" id="CHEBI:597326"/>
        <dbReference type="EC" id="1.4.3.5"/>
    </reaction>
</comment>
<feature type="binding site" evidence="6 7">
    <location>
        <begin position="64"/>
        <end position="65"/>
    </location>
    <ligand>
        <name>FMN</name>
        <dbReference type="ChEBI" id="CHEBI:58210"/>
    </ligand>
</feature>
<evidence type="ECO:0000256" key="3">
    <source>
        <dbReference type="ARBA" id="ARBA00022643"/>
    </source>
</evidence>
<dbReference type="InterPro" id="IPR012349">
    <property type="entry name" value="Split_barrel_FMN-bd"/>
</dbReference>
<evidence type="ECO:0000256" key="2">
    <source>
        <dbReference type="ARBA" id="ARBA00022630"/>
    </source>
</evidence>
<comment type="caution">
    <text evidence="10">The sequence shown here is derived from an EMBL/GenBank/DDBJ whole genome shotgun (WGS) entry which is preliminary data.</text>
</comment>
<dbReference type="GO" id="GO:0004733">
    <property type="term" value="F:pyridoxamine phosphate oxidase activity"/>
    <property type="evidence" value="ECO:0007669"/>
    <property type="project" value="UniProtKB-UniRule"/>
</dbReference>
<reference evidence="10 11" key="1">
    <citation type="submission" date="2018-06" db="EMBL/GenBank/DDBJ databases">
        <title>Genomic Encyclopedia of Archaeal and Bacterial Type Strains, Phase II (KMG-II): from individual species to whole genera.</title>
        <authorList>
            <person name="Goeker M."/>
        </authorList>
    </citation>
    <scope>NUCLEOTIDE SEQUENCE [LARGE SCALE GENOMIC DNA]</scope>
    <source>
        <strain evidence="10 11">DSM 22009</strain>
    </source>
</reference>
<keyword evidence="2 6" id="KW-0285">Flavoprotein</keyword>
<feature type="binding site" evidence="6">
    <location>
        <position position="115"/>
    </location>
    <ligand>
        <name>substrate</name>
    </ligand>
</feature>
<dbReference type="NCBIfam" id="TIGR00558">
    <property type="entry name" value="pdxH"/>
    <property type="match status" value="1"/>
</dbReference>
<comment type="function">
    <text evidence="6">Catalyzes the oxidation of either pyridoxine 5'-phosphate (PNP) or pyridoxamine 5'-phosphate (PMP) into pyridoxal 5'-phosphate (PLP).</text>
</comment>
<dbReference type="InterPro" id="IPR000659">
    <property type="entry name" value="Pyridox_Oxase"/>
</dbReference>
<sequence length="201" mass="22682">MTSPSPVFGATDPVDLVRDWLASASETEVNDPNAIALATVDPAGVPNVRIVLLKEIDDEGFVFYTNYESRKGSEIAATGQAAFTMHWKSCRRQVRARGPISRIPDERSDAYFASRPLDSRLGAWASIQSQPLADRGALETRIEEARARFGENPPRPPHWGGFMLTPLEIEFWADVEFRLHDREAWRRDDLAKSWSARRLFP</sequence>
<evidence type="ECO:0000259" key="9">
    <source>
        <dbReference type="Pfam" id="PF10590"/>
    </source>
</evidence>
<feature type="binding site" evidence="6">
    <location>
        <begin position="178"/>
        <end position="180"/>
    </location>
    <ligand>
        <name>substrate</name>
    </ligand>
</feature>
<dbReference type="SUPFAM" id="SSF50475">
    <property type="entry name" value="FMN-binding split barrel"/>
    <property type="match status" value="1"/>
</dbReference>
<comment type="pathway">
    <text evidence="6">Cofactor metabolism; pyridoxal 5'-phosphate salvage; pyridoxal 5'-phosphate from pyridoxamine 5'-phosphate: step 1/1.</text>
</comment>
<evidence type="ECO:0000313" key="10">
    <source>
        <dbReference type="EMBL" id="PZX13794.1"/>
    </source>
</evidence>
<dbReference type="Pfam" id="PF01243">
    <property type="entry name" value="PNPOx_N"/>
    <property type="match status" value="1"/>
</dbReference>
<dbReference type="PIRSF" id="PIRSF000190">
    <property type="entry name" value="Pyd_amn-ph_oxd"/>
    <property type="match status" value="1"/>
</dbReference>
<dbReference type="UniPathway" id="UPA01068">
    <property type="reaction ID" value="UER00304"/>
</dbReference>
<dbReference type="Proteomes" id="UP000248916">
    <property type="component" value="Unassembled WGS sequence"/>
</dbReference>
<dbReference type="PANTHER" id="PTHR10851:SF0">
    <property type="entry name" value="PYRIDOXINE-5'-PHOSPHATE OXIDASE"/>
    <property type="match status" value="1"/>
</dbReference>
<protein>
    <recommendedName>
        <fullName evidence="6">Pyridoxine/pyridoxamine 5'-phosphate oxidase</fullName>
        <ecNumber evidence="6">1.4.3.5</ecNumber>
    </recommendedName>
    <alternativeName>
        <fullName evidence="6">PNP/PMP oxidase</fullName>
        <shortName evidence="6">PNPOx</shortName>
    </alternativeName>
    <alternativeName>
        <fullName evidence="6">Pyridoxal 5'-phosphate synthase</fullName>
    </alternativeName>
</protein>
<keyword evidence="3 6" id="KW-0288">FMN</keyword>
<dbReference type="GO" id="GO:0008615">
    <property type="term" value="P:pyridoxine biosynthetic process"/>
    <property type="evidence" value="ECO:0007669"/>
    <property type="project" value="UniProtKB-UniRule"/>
</dbReference>
<keyword evidence="11" id="KW-1185">Reference proteome</keyword>
<evidence type="ECO:0000313" key="11">
    <source>
        <dbReference type="Proteomes" id="UP000248916"/>
    </source>
</evidence>
<dbReference type="AlphaFoldDB" id="A0A2W7NAA9"/>
<feature type="binding site" evidence="6">
    <location>
        <position position="54"/>
    </location>
    <ligand>
        <name>substrate</name>
    </ligand>
</feature>
<feature type="binding site" evidence="6 7">
    <location>
        <position position="182"/>
    </location>
    <ligand>
        <name>FMN</name>
        <dbReference type="ChEBI" id="CHEBI:58210"/>
    </ligand>
</feature>
<evidence type="ECO:0000256" key="6">
    <source>
        <dbReference type="HAMAP-Rule" id="MF_01629"/>
    </source>
</evidence>
<dbReference type="PROSITE" id="PS01064">
    <property type="entry name" value="PYRIDOX_OXIDASE"/>
    <property type="match status" value="1"/>
</dbReference>
<comment type="subunit">
    <text evidence="6">Homodimer.</text>
</comment>
<feature type="binding site" evidence="6 7">
    <location>
        <begin position="49"/>
        <end position="54"/>
    </location>
    <ligand>
        <name>FMN</name>
        <dbReference type="ChEBI" id="CHEBI:58210"/>
    </ligand>
</feature>
<keyword evidence="4 6" id="KW-0560">Oxidoreductase</keyword>
<feature type="domain" description="Pyridoxine 5'-phosphate oxidase dimerisation C-terminal" evidence="9">
    <location>
        <begin position="159"/>
        <end position="201"/>
    </location>
</feature>
<organism evidence="10 11">
    <name type="scientific">Palleronia aestuarii</name>
    <dbReference type="NCBI Taxonomy" id="568105"/>
    <lineage>
        <taxon>Bacteria</taxon>
        <taxon>Pseudomonadati</taxon>
        <taxon>Pseudomonadota</taxon>
        <taxon>Alphaproteobacteria</taxon>
        <taxon>Rhodobacterales</taxon>
        <taxon>Roseobacteraceae</taxon>
        <taxon>Palleronia</taxon>
    </lineage>
</organism>
<comment type="pathway">
    <text evidence="6">Cofactor metabolism; pyridoxal 5'-phosphate salvage; pyridoxal 5'-phosphate from pyridoxine 5'-phosphate: step 1/1.</text>
</comment>
<comment type="similarity">
    <text evidence="1 6">Belongs to the pyridoxamine 5'-phosphate oxidase family.</text>
</comment>
<evidence type="ECO:0000256" key="4">
    <source>
        <dbReference type="ARBA" id="ARBA00023002"/>
    </source>
</evidence>
<comment type="cofactor">
    <cofactor evidence="6 7">
        <name>FMN</name>
        <dbReference type="ChEBI" id="CHEBI:58210"/>
    </cofactor>
    <text evidence="6 7">Binds 1 FMN per subunit.</text>
</comment>
<feature type="binding site" evidence="6 7">
    <location>
        <position position="71"/>
    </location>
    <ligand>
        <name>FMN</name>
        <dbReference type="ChEBI" id="CHEBI:58210"/>
    </ligand>
</feature>
<accession>A0A2W7NAA9</accession>
<gene>
    <name evidence="6" type="primary">pdxH</name>
    <name evidence="10" type="ORF">LX81_03129</name>
</gene>
<dbReference type="EMBL" id="QKZL01000016">
    <property type="protein sequence ID" value="PZX13794.1"/>
    <property type="molecule type" value="Genomic_DNA"/>
</dbReference>
<dbReference type="InterPro" id="IPR011576">
    <property type="entry name" value="Pyridox_Oxase_N"/>
</dbReference>
<feature type="binding site" evidence="6">
    <location>
        <position position="111"/>
    </location>
    <ligand>
        <name>substrate</name>
    </ligand>
</feature>
<dbReference type="InterPro" id="IPR019740">
    <property type="entry name" value="Pyridox_Oxase_CS"/>
</dbReference>
<dbReference type="EC" id="1.4.3.5" evidence="6"/>
<dbReference type="InterPro" id="IPR019576">
    <property type="entry name" value="Pyridoxamine_oxidase_dimer_C"/>
</dbReference>